<accession>X6N193</accession>
<evidence type="ECO:0000256" key="4">
    <source>
        <dbReference type="SAM" id="MobiDB-lite"/>
    </source>
</evidence>
<keyword evidence="3" id="KW-0653">Protein transport</keyword>
<dbReference type="Gene3D" id="1.25.10.10">
    <property type="entry name" value="Leucine-rich Repeat Variant"/>
    <property type="match status" value="1"/>
</dbReference>
<dbReference type="InterPro" id="IPR011989">
    <property type="entry name" value="ARM-like"/>
</dbReference>
<comment type="similarity">
    <text evidence="1">Belongs to the importin alpha family.</text>
</comment>
<dbReference type="InterPro" id="IPR016024">
    <property type="entry name" value="ARM-type_fold"/>
</dbReference>
<gene>
    <name evidence="6" type="ORF">RFI_17179</name>
</gene>
<proteinExistence type="inferred from homology"/>
<evidence type="ECO:0000313" key="7">
    <source>
        <dbReference type="Proteomes" id="UP000023152"/>
    </source>
</evidence>
<dbReference type="AlphaFoldDB" id="X6N193"/>
<evidence type="ECO:0000259" key="5">
    <source>
        <dbReference type="Pfam" id="PF01749"/>
    </source>
</evidence>
<reference evidence="6 7" key="1">
    <citation type="journal article" date="2013" name="Curr. Biol.">
        <title>The Genome of the Foraminiferan Reticulomyxa filosa.</title>
        <authorList>
            <person name="Glockner G."/>
            <person name="Hulsmann N."/>
            <person name="Schleicher M."/>
            <person name="Noegel A.A."/>
            <person name="Eichinger L."/>
            <person name="Gallinger C."/>
            <person name="Pawlowski J."/>
            <person name="Sierra R."/>
            <person name="Euteneuer U."/>
            <person name="Pillet L."/>
            <person name="Moustafa A."/>
            <person name="Platzer M."/>
            <person name="Groth M."/>
            <person name="Szafranski K."/>
            <person name="Schliwa M."/>
        </authorList>
    </citation>
    <scope>NUCLEOTIDE SEQUENCE [LARGE SCALE GENOMIC DNA]</scope>
</reference>
<keyword evidence="2" id="KW-0813">Transport</keyword>
<organism evidence="6 7">
    <name type="scientific">Reticulomyxa filosa</name>
    <dbReference type="NCBI Taxonomy" id="46433"/>
    <lineage>
        <taxon>Eukaryota</taxon>
        <taxon>Sar</taxon>
        <taxon>Rhizaria</taxon>
        <taxon>Retaria</taxon>
        <taxon>Foraminifera</taxon>
        <taxon>Monothalamids</taxon>
        <taxon>Reticulomyxidae</taxon>
        <taxon>Reticulomyxa</taxon>
    </lineage>
</organism>
<evidence type="ECO:0000256" key="1">
    <source>
        <dbReference type="ARBA" id="ARBA00010394"/>
    </source>
</evidence>
<keyword evidence="7" id="KW-1185">Reference proteome</keyword>
<evidence type="ECO:0000313" key="6">
    <source>
        <dbReference type="EMBL" id="ETO20040.1"/>
    </source>
</evidence>
<name>X6N193_RETFI</name>
<feature type="region of interest" description="Disordered" evidence="4">
    <location>
        <begin position="1"/>
        <end position="78"/>
    </location>
</feature>
<feature type="compositionally biased region" description="Basic residues" evidence="4">
    <location>
        <begin position="30"/>
        <end position="44"/>
    </location>
</feature>
<dbReference type="EMBL" id="ASPP01013009">
    <property type="protein sequence ID" value="ETO20040.1"/>
    <property type="molecule type" value="Genomic_DNA"/>
</dbReference>
<feature type="non-terminal residue" evidence="6">
    <location>
        <position position="228"/>
    </location>
</feature>
<dbReference type="GO" id="GO:0061608">
    <property type="term" value="F:nuclear import signal receptor activity"/>
    <property type="evidence" value="ECO:0007669"/>
    <property type="project" value="InterPro"/>
</dbReference>
<dbReference type="SUPFAM" id="SSF48371">
    <property type="entry name" value="ARM repeat"/>
    <property type="match status" value="1"/>
</dbReference>
<evidence type="ECO:0000256" key="2">
    <source>
        <dbReference type="ARBA" id="ARBA00022448"/>
    </source>
</evidence>
<dbReference type="GO" id="GO:0006606">
    <property type="term" value="P:protein import into nucleus"/>
    <property type="evidence" value="ECO:0007669"/>
    <property type="project" value="InterPro"/>
</dbReference>
<evidence type="ECO:0000256" key="3">
    <source>
        <dbReference type="ARBA" id="ARBA00022927"/>
    </source>
</evidence>
<dbReference type="PANTHER" id="PTHR23316">
    <property type="entry name" value="IMPORTIN ALPHA"/>
    <property type="match status" value="1"/>
</dbReference>
<feature type="domain" description="IBB" evidence="5">
    <location>
        <begin position="12"/>
        <end position="107"/>
    </location>
</feature>
<feature type="compositionally biased region" description="Basic and acidic residues" evidence="4">
    <location>
        <begin position="1"/>
        <end position="29"/>
    </location>
</feature>
<feature type="compositionally biased region" description="Polar residues" evidence="4">
    <location>
        <begin position="67"/>
        <end position="78"/>
    </location>
</feature>
<comment type="caution">
    <text evidence="6">The sequence shown here is derived from an EMBL/GenBank/DDBJ whole genome shotgun (WGS) entry which is preliminary data.</text>
</comment>
<sequence>MFSDESHREFQKGIDHEAGKTRRHEDRLSLRRQIRQGHLNKRRKTLQEEGGSNDNSDDSKSSQYSNKPSVVTVSSANGPSSVKLKDLGKFEQQTQSNDLQTVFQGVQSIRQLLSNQNDLPIEQIIETSVIPALVKILGRKLEIKNPEGLTPEEKLKRDLQLEASWLLKQTYSKLCVYRFCFVFFKKRALLNMVSGESKYTKTVVEMGAIEAFVELLKNTRDAELSDQA</sequence>
<dbReference type="OrthoDB" id="29145at2759"/>
<protein>
    <recommendedName>
        <fullName evidence="5">IBB domain-containing protein</fullName>
    </recommendedName>
</protein>
<dbReference type="Proteomes" id="UP000023152">
    <property type="component" value="Unassembled WGS sequence"/>
</dbReference>
<dbReference type="InterPro" id="IPR002652">
    <property type="entry name" value="Importin-a_IBB"/>
</dbReference>
<dbReference type="Pfam" id="PF01749">
    <property type="entry name" value="IBB"/>
    <property type="match status" value="1"/>
</dbReference>